<gene>
    <name evidence="3" type="ORF">Tco_0774068</name>
</gene>
<dbReference type="InterPro" id="IPR044789">
    <property type="entry name" value="Put_A1-4-GlycosylTfrase_plant"/>
</dbReference>
<protein>
    <submittedName>
        <fullName evidence="3">Lactosylceramide 4-alpha-galactosyltransferase-like protein</fullName>
    </submittedName>
</protein>
<dbReference type="InterPro" id="IPR029044">
    <property type="entry name" value="Nucleotide-diphossugar_trans"/>
</dbReference>
<keyword evidence="1" id="KW-0732">Signal</keyword>
<reference evidence="3" key="2">
    <citation type="submission" date="2022-01" db="EMBL/GenBank/DDBJ databases">
        <authorList>
            <person name="Yamashiro T."/>
            <person name="Shiraishi A."/>
            <person name="Satake H."/>
            <person name="Nakayama K."/>
        </authorList>
    </citation>
    <scope>NUCLEOTIDE SEQUENCE</scope>
</reference>
<sequence length="422" mass="48525">MALNNKKQSLIITLITTLILLISLSFNTTASPSPSSSPSLDIGNPSNPSLSHVTFDHIPFFKHPLHHANNPYVNNPAKPRTFEIESENLSENRNQKFLKFLGTSRTRRKDEFPVRVREFFNKKVNETAACKVKFFMTWIAPLGMFNDRAMHSIESIFRTHPNACLLIVSNSLDSTKGKMILRPFVEKGFRVLAVSPDFDFLFKNTMAETWFSRLIRGHVRSGDIPLGQNISNLIRLCLLYKYGGVYVDTDVIVLRSFSRLKNAIGAQTMDPSSKNWSRLNNAVLVFDKMHPLLYKFIEEFALTFNGNKWGHNGPYLVSRVVLRLQGRPGYNFTVLPPIAFYPVNWDKVRVLFRGARNDTETKWLHMKYEQMRNQSYTVHLWNKQSRGYRIEDGSIVQKMFSVQCVLCNRTSSTHDDTVSTMQ</sequence>
<feature type="chain" id="PRO_5046810840" evidence="1">
    <location>
        <begin position="31"/>
        <end position="422"/>
    </location>
</feature>
<proteinExistence type="predicted"/>
<dbReference type="Pfam" id="PF04572">
    <property type="entry name" value="Gb3_synth"/>
    <property type="match status" value="1"/>
</dbReference>
<dbReference type="Proteomes" id="UP001151760">
    <property type="component" value="Unassembled WGS sequence"/>
</dbReference>
<dbReference type="SUPFAM" id="SSF53448">
    <property type="entry name" value="Nucleotide-diphospho-sugar transferases"/>
    <property type="match status" value="1"/>
</dbReference>
<dbReference type="PANTHER" id="PTHR46781:SF5">
    <property type="entry name" value="ALPHA 1,4-GLYCOSYLTRANSFERASE FAMILY PROTEIN"/>
    <property type="match status" value="1"/>
</dbReference>
<keyword evidence="4" id="KW-1185">Reference proteome</keyword>
<organism evidence="3 4">
    <name type="scientific">Tanacetum coccineum</name>
    <dbReference type="NCBI Taxonomy" id="301880"/>
    <lineage>
        <taxon>Eukaryota</taxon>
        <taxon>Viridiplantae</taxon>
        <taxon>Streptophyta</taxon>
        <taxon>Embryophyta</taxon>
        <taxon>Tracheophyta</taxon>
        <taxon>Spermatophyta</taxon>
        <taxon>Magnoliopsida</taxon>
        <taxon>eudicotyledons</taxon>
        <taxon>Gunneridae</taxon>
        <taxon>Pentapetalae</taxon>
        <taxon>asterids</taxon>
        <taxon>campanulids</taxon>
        <taxon>Asterales</taxon>
        <taxon>Asteraceae</taxon>
        <taxon>Asteroideae</taxon>
        <taxon>Anthemideae</taxon>
        <taxon>Anthemidinae</taxon>
        <taxon>Tanacetum</taxon>
    </lineage>
</organism>
<evidence type="ECO:0000259" key="2">
    <source>
        <dbReference type="Pfam" id="PF04572"/>
    </source>
</evidence>
<feature type="signal peptide" evidence="1">
    <location>
        <begin position="1"/>
        <end position="30"/>
    </location>
</feature>
<accession>A0ABQ4ZQJ2</accession>
<feature type="domain" description="Alpha 1,4-glycosyltransferase" evidence="2">
    <location>
        <begin position="286"/>
        <end position="409"/>
    </location>
</feature>
<dbReference type="Gene3D" id="3.90.550.20">
    <property type="match status" value="1"/>
</dbReference>
<dbReference type="InterPro" id="IPR007652">
    <property type="entry name" value="A1-4-GlycosylTfrase_dom"/>
</dbReference>
<evidence type="ECO:0000313" key="4">
    <source>
        <dbReference type="Proteomes" id="UP001151760"/>
    </source>
</evidence>
<dbReference type="InterPro" id="IPR007577">
    <property type="entry name" value="GlycoTrfase_DXD_sugar-bd_CS"/>
</dbReference>
<evidence type="ECO:0000256" key="1">
    <source>
        <dbReference type="SAM" id="SignalP"/>
    </source>
</evidence>
<dbReference type="PANTHER" id="PTHR46781">
    <property type="entry name" value="ALPHA 1,4-GLYCOSYLTRANSFERASE FAMILY PROTEIN"/>
    <property type="match status" value="1"/>
</dbReference>
<name>A0ABQ4ZQJ2_9ASTR</name>
<evidence type="ECO:0000313" key="3">
    <source>
        <dbReference type="EMBL" id="GJS91432.1"/>
    </source>
</evidence>
<dbReference type="EMBL" id="BQNB010011505">
    <property type="protein sequence ID" value="GJS91432.1"/>
    <property type="molecule type" value="Genomic_DNA"/>
</dbReference>
<dbReference type="Pfam" id="PF04488">
    <property type="entry name" value="Gly_transf_sug"/>
    <property type="match status" value="1"/>
</dbReference>
<comment type="caution">
    <text evidence="3">The sequence shown here is derived from an EMBL/GenBank/DDBJ whole genome shotgun (WGS) entry which is preliminary data.</text>
</comment>
<reference evidence="3" key="1">
    <citation type="journal article" date="2022" name="Int. J. Mol. Sci.">
        <title>Draft Genome of Tanacetum Coccineum: Genomic Comparison of Closely Related Tanacetum-Family Plants.</title>
        <authorList>
            <person name="Yamashiro T."/>
            <person name="Shiraishi A."/>
            <person name="Nakayama K."/>
            <person name="Satake H."/>
        </authorList>
    </citation>
    <scope>NUCLEOTIDE SEQUENCE</scope>
</reference>